<feature type="domain" description="Enoyl reductase (ER)" evidence="2">
    <location>
        <begin position="21"/>
        <end position="341"/>
    </location>
</feature>
<dbReference type="RefSeq" id="WP_012917490.1">
    <property type="nucleotide sequence ID" value="NC_013722.1"/>
</dbReference>
<reference evidence="3 4" key="1">
    <citation type="journal article" date="2009" name="BMC Genomics">
        <title>The complete genome sequence of Xanthomonas albilineans provides new insights into the reductive genome evolution of the xylem-limited Xanthomonadaceae.</title>
        <authorList>
            <person name="Pieretti I."/>
            <person name="Royer M."/>
            <person name="Barbe V."/>
            <person name="Carrere S."/>
            <person name="Koebnik R."/>
            <person name="Cociancich S."/>
            <person name="Couloux A."/>
            <person name="Darrasse A."/>
            <person name="Gouzy J."/>
            <person name="Jacques M.A."/>
            <person name="Lauber E."/>
            <person name="Manceau C."/>
            <person name="Mangenot S."/>
            <person name="Poussier S."/>
            <person name="Segurens B."/>
            <person name="Szurek B."/>
            <person name="Verdier V."/>
            <person name="Arlat M."/>
            <person name="Rott P."/>
        </authorList>
    </citation>
    <scope>NUCLEOTIDE SEQUENCE [LARGE SCALE GENOMIC DNA]</scope>
    <source>
        <strain evidence="4">GPE PC73 / CFBP 7063</strain>
    </source>
</reference>
<dbReference type="GO" id="GO:0016628">
    <property type="term" value="F:oxidoreductase activity, acting on the CH-CH group of donors, NAD or NADP as acceptor"/>
    <property type="evidence" value="ECO:0007669"/>
    <property type="project" value="InterPro"/>
</dbReference>
<keyword evidence="4" id="KW-1185">Reference proteome</keyword>
<dbReference type="CDD" id="cd05288">
    <property type="entry name" value="PGDH"/>
    <property type="match status" value="1"/>
</dbReference>
<dbReference type="SUPFAM" id="SSF51735">
    <property type="entry name" value="NAD(P)-binding Rossmann-fold domains"/>
    <property type="match status" value="1"/>
</dbReference>
<dbReference type="PANTHER" id="PTHR43205">
    <property type="entry name" value="PROSTAGLANDIN REDUCTASE"/>
    <property type="match status" value="1"/>
</dbReference>
<name>D2UGI6_XANAP</name>
<dbReference type="EMBL" id="FP565176">
    <property type="protein sequence ID" value="CBA17497.1"/>
    <property type="molecule type" value="Genomic_DNA"/>
</dbReference>
<evidence type="ECO:0000313" key="4">
    <source>
        <dbReference type="Proteomes" id="UP000001890"/>
    </source>
</evidence>
<dbReference type="OrthoDB" id="9805663at2"/>
<dbReference type="Gene3D" id="3.40.50.720">
    <property type="entry name" value="NAD(P)-binding Rossmann-like Domain"/>
    <property type="match status" value="1"/>
</dbReference>
<evidence type="ECO:0000259" key="2">
    <source>
        <dbReference type="SMART" id="SM00829"/>
    </source>
</evidence>
<dbReference type="SUPFAM" id="SSF50129">
    <property type="entry name" value="GroES-like"/>
    <property type="match status" value="1"/>
</dbReference>
<dbReference type="Gene3D" id="3.90.180.10">
    <property type="entry name" value="Medium-chain alcohol dehydrogenases, catalytic domain"/>
    <property type="match status" value="1"/>
</dbReference>
<dbReference type="GeneID" id="57878330"/>
<evidence type="ECO:0000256" key="1">
    <source>
        <dbReference type="ARBA" id="ARBA00023002"/>
    </source>
</evidence>
<dbReference type="InterPro" id="IPR045010">
    <property type="entry name" value="MDR_fam"/>
</dbReference>
<dbReference type="STRING" id="380358.XALC_3020"/>
<organism evidence="3 4">
    <name type="scientific">Xanthomonas albilineans (strain GPE PC73 / CFBP 7063)</name>
    <dbReference type="NCBI Taxonomy" id="380358"/>
    <lineage>
        <taxon>Bacteria</taxon>
        <taxon>Pseudomonadati</taxon>
        <taxon>Pseudomonadota</taxon>
        <taxon>Gammaproteobacteria</taxon>
        <taxon>Lysobacterales</taxon>
        <taxon>Lysobacteraceae</taxon>
        <taxon>Xanthomonas</taxon>
    </lineage>
</organism>
<dbReference type="InterPro" id="IPR020843">
    <property type="entry name" value="ER"/>
</dbReference>
<protein>
    <submittedName>
        <fullName evidence="3">Putative zinc-containing alcohol dehydrogenase superfamily protein</fullName>
    </submittedName>
</protein>
<keyword evidence="1" id="KW-0560">Oxidoreductase</keyword>
<dbReference type="Proteomes" id="UP000001890">
    <property type="component" value="Chromosome"/>
</dbReference>
<dbReference type="InterPro" id="IPR011032">
    <property type="entry name" value="GroES-like_sf"/>
</dbReference>
<dbReference type="InterPro" id="IPR036291">
    <property type="entry name" value="NAD(P)-bd_dom_sf"/>
</dbReference>
<sequence>MSTAPWTTRIVLASRPQGAPSAENFRLEQVPLAPPGPGQVLLRNRWLSLDPYMRGRMSQTPSYAPPVQLGETMVGSTVAEVLVSHAPALAPGDLVLVQNGGWQTHLVAEGASLRRKLDPQSPLPPSTALGVYGMPGFTAYAGLHEIGRPQPGETVTVAAATGPVGASVAQIAKLRGANVIAIAGGAEKCRYLREELGMDTVLDHRAADFAAQLRTAAADGIDVYFENVGGHVFDAVLPLLNDFARIPVCGTIATYNAEGASPPGPDRLPALMNQILRQRLTVRGFIVGDFVMLYPEFLREMGAWLAEGRVRYREQVVDGLENAPQSFIDMLDGGNFGKLVVRLNV</sequence>
<dbReference type="PATRIC" id="fig|29447.3.peg.2987"/>
<dbReference type="AlphaFoldDB" id="D2UGI6"/>
<dbReference type="KEGG" id="xal:XALC_3020"/>
<evidence type="ECO:0000313" key="3">
    <source>
        <dbReference type="EMBL" id="CBA17497.1"/>
    </source>
</evidence>
<proteinExistence type="predicted"/>
<dbReference type="Pfam" id="PF16884">
    <property type="entry name" value="ADH_N_2"/>
    <property type="match status" value="1"/>
</dbReference>
<dbReference type="eggNOG" id="COG2130">
    <property type="taxonomic scope" value="Bacteria"/>
</dbReference>
<dbReference type="PANTHER" id="PTHR43205:SF7">
    <property type="entry name" value="PROSTAGLANDIN REDUCTASE 1"/>
    <property type="match status" value="1"/>
</dbReference>
<gene>
    <name evidence="3" type="ordered locus">XALc_3020</name>
</gene>
<accession>D2UGI6</accession>
<dbReference type="InterPro" id="IPR041694">
    <property type="entry name" value="ADH_N_2"/>
</dbReference>
<dbReference type="FunFam" id="3.40.50.720:FF:000121">
    <property type="entry name" value="Prostaglandin reductase 2"/>
    <property type="match status" value="1"/>
</dbReference>
<dbReference type="SMART" id="SM00829">
    <property type="entry name" value="PKS_ER"/>
    <property type="match status" value="1"/>
</dbReference>
<dbReference type="InterPro" id="IPR013149">
    <property type="entry name" value="ADH-like_C"/>
</dbReference>
<dbReference type="Pfam" id="PF00107">
    <property type="entry name" value="ADH_zinc_N"/>
    <property type="match status" value="1"/>
</dbReference>